<keyword evidence="1" id="KW-1003">Cell membrane</keyword>
<dbReference type="InterPro" id="IPR029052">
    <property type="entry name" value="Metallo-depent_PP-like"/>
</dbReference>
<dbReference type="KEGG" id="mtp:Mthe_0264"/>
<accession>A0B5T7</accession>
<evidence type="ECO:0000256" key="4">
    <source>
        <dbReference type="ARBA" id="ARBA00023136"/>
    </source>
</evidence>
<dbReference type="GO" id="GO:0009245">
    <property type="term" value="P:lipid A biosynthetic process"/>
    <property type="evidence" value="ECO:0007669"/>
    <property type="project" value="TreeGrafter"/>
</dbReference>
<evidence type="ECO:0000259" key="6">
    <source>
        <dbReference type="Pfam" id="PF00149"/>
    </source>
</evidence>
<dbReference type="GO" id="GO:0008758">
    <property type="term" value="F:UDP-2,3-diacylglucosamine hydrolase activity"/>
    <property type="evidence" value="ECO:0007669"/>
    <property type="project" value="TreeGrafter"/>
</dbReference>
<evidence type="ECO:0000256" key="5">
    <source>
        <dbReference type="ARBA" id="ARBA00023211"/>
    </source>
</evidence>
<organism evidence="7 8">
    <name type="scientific">Methanothrix thermoacetophila (strain DSM 6194 / JCM 14653 / NBRC 101360 / PT)</name>
    <name type="common">Methanosaeta thermophila</name>
    <dbReference type="NCBI Taxonomy" id="349307"/>
    <lineage>
        <taxon>Archaea</taxon>
        <taxon>Methanobacteriati</taxon>
        <taxon>Methanobacteriota</taxon>
        <taxon>Stenosarchaea group</taxon>
        <taxon>Methanomicrobia</taxon>
        <taxon>Methanotrichales</taxon>
        <taxon>Methanotrichaceae</taxon>
        <taxon>Methanothrix</taxon>
    </lineage>
</organism>
<feature type="domain" description="Calcineurin-like phosphoesterase" evidence="6">
    <location>
        <begin position="2"/>
        <end position="127"/>
    </location>
</feature>
<proteinExistence type="predicted"/>
<reference evidence="7 8" key="1">
    <citation type="submission" date="2006-10" db="EMBL/GenBank/DDBJ databases">
        <title>Complete sequence of Methanosaeta thermophila PT.</title>
        <authorList>
            <consortium name="US DOE Joint Genome Institute"/>
            <person name="Copeland A."/>
            <person name="Lucas S."/>
            <person name="Lapidus A."/>
            <person name="Barry K."/>
            <person name="Detter J.C."/>
            <person name="Glavina del Rio T."/>
            <person name="Hammon N."/>
            <person name="Israni S."/>
            <person name="Pitluck S."/>
            <person name="Chain P."/>
            <person name="Malfatti S."/>
            <person name="Shin M."/>
            <person name="Vergez L."/>
            <person name="Schmutz J."/>
            <person name="Larimer F."/>
            <person name="Land M."/>
            <person name="Hauser L."/>
            <person name="Kyrpides N."/>
            <person name="Kim E."/>
            <person name="Smith K.S."/>
            <person name="Ingram-Smith C."/>
            <person name="Richardson P."/>
        </authorList>
    </citation>
    <scope>NUCLEOTIDE SEQUENCE [LARGE SCALE GENOMIC DNA]</scope>
    <source>
        <strain evidence="8">DSM 6194 / JCM 14653 / NBRC 101360 / PT</strain>
    </source>
</reference>
<dbReference type="CDD" id="cd07398">
    <property type="entry name" value="MPP_YbbF-LpxH"/>
    <property type="match status" value="1"/>
</dbReference>
<dbReference type="GeneID" id="4462794"/>
<evidence type="ECO:0000256" key="1">
    <source>
        <dbReference type="ARBA" id="ARBA00022475"/>
    </source>
</evidence>
<keyword evidence="8" id="KW-1185">Reference proteome</keyword>
<dbReference type="HOGENOM" id="CLU_1010534_0_0_2"/>
<dbReference type="GO" id="GO:0016020">
    <property type="term" value="C:membrane"/>
    <property type="evidence" value="ECO:0007669"/>
    <property type="project" value="GOC"/>
</dbReference>
<evidence type="ECO:0000256" key="2">
    <source>
        <dbReference type="ARBA" id="ARBA00022519"/>
    </source>
</evidence>
<dbReference type="PANTHER" id="PTHR34990">
    <property type="entry name" value="UDP-2,3-DIACYLGLUCOSAMINE HYDROLASE-RELATED"/>
    <property type="match status" value="1"/>
</dbReference>
<dbReference type="InterPro" id="IPR043461">
    <property type="entry name" value="LpxH-like"/>
</dbReference>
<dbReference type="SUPFAM" id="SSF56300">
    <property type="entry name" value="Metallo-dependent phosphatases"/>
    <property type="match status" value="1"/>
</dbReference>
<dbReference type="Gene3D" id="3.60.21.10">
    <property type="match status" value="1"/>
</dbReference>
<protein>
    <recommendedName>
        <fullName evidence="6">Calcineurin-like phosphoesterase domain-containing protein</fullName>
    </recommendedName>
</protein>
<dbReference type="GO" id="GO:0046872">
    <property type="term" value="F:metal ion binding"/>
    <property type="evidence" value="ECO:0007669"/>
    <property type="project" value="UniProtKB-KW"/>
</dbReference>
<dbReference type="RefSeq" id="WP_011695460.1">
    <property type="nucleotide sequence ID" value="NC_008553.1"/>
</dbReference>
<keyword evidence="4" id="KW-0472">Membrane</keyword>
<keyword evidence="3" id="KW-0479">Metal-binding</keyword>
<sequence length="275" mass="31014">MIIAVSDVHMAERPSDRQVKADDARFLEFLDCTASDQLSSGGHLVLLGDIVDLWRRDFVRALIESEPALSRLIEISRKATVHYIAGNHDFHMLRMWELANNRFPFEVTKPLRLEDGMTKLFFIHGYQLEVLANPYCKSVSAYETFSEGLCIAGDDTGNAADKLWDTFNVAKSALDGIKRLPSDLKGAIDSMMQSQGIRMTGPHNTRAMAEQLASSMARVVYLGMEPDEFLISGHTHRPFCNPEERIANTGSWNKEPCDHYSFIEIDDGRVALRKF</sequence>
<dbReference type="Proteomes" id="UP000000674">
    <property type="component" value="Chromosome"/>
</dbReference>
<evidence type="ECO:0000313" key="7">
    <source>
        <dbReference type="EMBL" id="ABK14061.1"/>
    </source>
</evidence>
<keyword evidence="5" id="KW-0464">Manganese</keyword>
<gene>
    <name evidence="7" type="ordered locus">Mthe_0264</name>
</gene>
<dbReference type="OrthoDB" id="31433at2157"/>
<name>A0B5T7_METTP</name>
<dbReference type="EMBL" id="CP000477">
    <property type="protein sequence ID" value="ABK14061.1"/>
    <property type="molecule type" value="Genomic_DNA"/>
</dbReference>
<dbReference type="AlphaFoldDB" id="A0B5T7"/>
<evidence type="ECO:0000256" key="3">
    <source>
        <dbReference type="ARBA" id="ARBA00022723"/>
    </source>
</evidence>
<evidence type="ECO:0000313" key="8">
    <source>
        <dbReference type="Proteomes" id="UP000000674"/>
    </source>
</evidence>
<dbReference type="Pfam" id="PF00149">
    <property type="entry name" value="Metallophos"/>
    <property type="match status" value="1"/>
</dbReference>
<keyword evidence="2" id="KW-0997">Cell inner membrane</keyword>
<dbReference type="InterPro" id="IPR004843">
    <property type="entry name" value="Calcineurin-like_PHP"/>
</dbReference>